<evidence type="ECO:0000313" key="3">
    <source>
        <dbReference type="Proteomes" id="UP001155901"/>
    </source>
</evidence>
<accession>A0AA41HC50</accession>
<dbReference type="EMBL" id="JAHTGR010000007">
    <property type="protein sequence ID" value="MBV6322157.1"/>
    <property type="molecule type" value="Genomic_DNA"/>
</dbReference>
<dbReference type="AlphaFoldDB" id="A0AA41HC50"/>
<name>A0AA41HC50_9BURK</name>
<sequence length="228" mass="25952">MRLSDFLRDHGQLLSHWGLFSMGSLDFPFEQTGDDYLKSAERDLQHEDNSGNINALTNAKRAIDCQLEALIAKFGLSKKKAFPERTSQLQRIGLVAPRILQKVNKTRNFLEHEFKVPEREAAEDAVDIATLFVKVTNSIFYDFYGQAEFHEPNIYDKPPTGLLLRLDWKEELSGFQAYFGNTTGHLHSEVVAPSSDLHVDFIHLFVALRTTQDDPTELFRAIVLKQAA</sequence>
<dbReference type="Proteomes" id="UP001162889">
    <property type="component" value="Unassembled WGS sequence"/>
</dbReference>
<reference evidence="2" key="2">
    <citation type="submission" date="2022-03" db="EMBL/GenBank/DDBJ databases">
        <title>Genome Encyclopedia of Bacteria and Archaea VI: Functional Genomics of Type Strains.</title>
        <authorList>
            <person name="Whitman W."/>
        </authorList>
    </citation>
    <scope>NUCLEOTIDE SEQUENCE</scope>
    <source>
        <strain evidence="2">HSC-15S17</strain>
    </source>
</reference>
<evidence type="ECO:0000313" key="2">
    <source>
        <dbReference type="EMBL" id="MCP2011302.1"/>
    </source>
</evidence>
<organism evidence="1 3">
    <name type="scientific">Duganella violaceipulchra</name>
    <dbReference type="NCBI Taxonomy" id="2849652"/>
    <lineage>
        <taxon>Bacteria</taxon>
        <taxon>Pseudomonadati</taxon>
        <taxon>Pseudomonadota</taxon>
        <taxon>Betaproteobacteria</taxon>
        <taxon>Burkholderiales</taxon>
        <taxon>Oxalobacteraceae</taxon>
        <taxon>Telluria group</taxon>
        <taxon>Duganella</taxon>
    </lineage>
</organism>
<proteinExistence type="predicted"/>
<keyword evidence="4" id="KW-1185">Reference proteome</keyword>
<reference evidence="1" key="1">
    <citation type="submission" date="2021-07" db="EMBL/GenBank/DDBJ databases">
        <title>Characterization of violacein-producing bacteria and related species.</title>
        <authorList>
            <person name="Wilson H.S."/>
            <person name="De Leon M.E."/>
        </authorList>
    </citation>
    <scope>NUCLEOTIDE SEQUENCE</scope>
    <source>
        <strain evidence="1">HSC-15S17</strain>
    </source>
</reference>
<dbReference type="RefSeq" id="WP_217942942.1">
    <property type="nucleotide sequence ID" value="NZ_JAHTGR010000007.1"/>
</dbReference>
<comment type="caution">
    <text evidence="1">The sequence shown here is derived from an EMBL/GenBank/DDBJ whole genome shotgun (WGS) entry which is preliminary data.</text>
</comment>
<dbReference type="Proteomes" id="UP001155901">
    <property type="component" value="Unassembled WGS sequence"/>
</dbReference>
<dbReference type="EMBL" id="JALJZU010000011">
    <property type="protein sequence ID" value="MCP2011302.1"/>
    <property type="molecule type" value="Genomic_DNA"/>
</dbReference>
<gene>
    <name evidence="1" type="ORF">KVP70_14505</name>
    <name evidence="2" type="ORF">L1274_005051</name>
</gene>
<evidence type="ECO:0000313" key="1">
    <source>
        <dbReference type="EMBL" id="MBV6322157.1"/>
    </source>
</evidence>
<protein>
    <submittedName>
        <fullName evidence="1">Uncharacterized protein</fullName>
    </submittedName>
</protein>
<evidence type="ECO:0000313" key="4">
    <source>
        <dbReference type="Proteomes" id="UP001162889"/>
    </source>
</evidence>